<proteinExistence type="predicted"/>
<gene>
    <name evidence="1" type="ORF">XAC3562_720002</name>
</gene>
<accession>A0A0U5FLR1</accession>
<dbReference type="EMBL" id="CCXZ01000169">
    <property type="protein sequence ID" value="CEG17919.1"/>
    <property type="molecule type" value="Genomic_DNA"/>
</dbReference>
<comment type="caution">
    <text evidence="1">The sequence shown here is derived from an EMBL/GenBank/DDBJ whole genome shotgun (WGS) entry which is preliminary data.</text>
</comment>
<protein>
    <submittedName>
        <fullName evidence="1">Uncharacterized protein</fullName>
    </submittedName>
</protein>
<name>A0A0U5FLR1_XANCI</name>
<dbReference type="AlphaFoldDB" id="A0A0U5FLR1"/>
<keyword evidence="2" id="KW-1185">Reference proteome</keyword>
<evidence type="ECO:0000313" key="2">
    <source>
        <dbReference type="Proteomes" id="UP000052230"/>
    </source>
</evidence>
<evidence type="ECO:0000313" key="1">
    <source>
        <dbReference type="EMBL" id="CEG17919.1"/>
    </source>
</evidence>
<organism evidence="1 2">
    <name type="scientific">Xanthomonas citri pv. citri</name>
    <dbReference type="NCBI Taxonomy" id="611301"/>
    <lineage>
        <taxon>Bacteria</taxon>
        <taxon>Pseudomonadati</taxon>
        <taxon>Pseudomonadota</taxon>
        <taxon>Gammaproteobacteria</taxon>
        <taxon>Lysobacterales</taxon>
        <taxon>Lysobacteraceae</taxon>
        <taxon>Xanthomonas</taxon>
    </lineage>
</organism>
<sequence>MCFLPYWFSVLLVDGYVDRGLLGSRSGVGSELFEVDGDRSGGGIKPPTTGELLHWDGQGTPDPRLAHSLRRAIAQELRNIRRAEESAELRRELEFAEGRGVGRFHLHARSLCIVWVRVSAEIVGSRRVNLAREKRPKLDPCERPWTIFFGNGAGNSRSGKRHGELCAEGYGSITRYG</sequence>
<dbReference type="Proteomes" id="UP000052230">
    <property type="component" value="Unassembled WGS sequence"/>
</dbReference>
<reference evidence="1 2" key="1">
    <citation type="submission" date="2014-09" db="EMBL/GenBank/DDBJ databases">
        <authorList>
            <person name="Regsiter A."/>
        </authorList>
    </citation>
    <scope>NUCLEOTIDE SEQUENCE [LARGE SCALE GENOMIC DNA]</scope>
</reference>